<evidence type="ECO:0000313" key="4">
    <source>
        <dbReference type="Proteomes" id="UP000185487"/>
    </source>
</evidence>
<protein>
    <submittedName>
        <fullName evidence="3">Uncharacterized protein</fullName>
    </submittedName>
</protein>
<reference evidence="3 5" key="2">
    <citation type="submission" date="2016-10" db="EMBL/GenBank/DDBJ databases">
        <authorList>
            <person name="Varghese N."/>
            <person name="Submissions S."/>
        </authorList>
    </citation>
    <scope>NUCLEOTIDE SEQUENCE [LARGE SCALE GENOMIC DNA]</scope>
    <source>
        <strain evidence="3 5">CBMB27</strain>
    </source>
</reference>
<dbReference type="Proteomes" id="UP000199140">
    <property type="component" value="Unassembled WGS sequence"/>
</dbReference>
<reference evidence="2 4" key="1">
    <citation type="submission" date="2016-04" db="EMBL/GenBank/DDBJ databases">
        <title>Complete genome sequencing and analysis of CBMB27, Methylobacterium phyllosphaerae isolated from leaf tissues of rice (Oryza sativa L.).</title>
        <authorList>
            <person name="Lee Y."/>
            <person name="Hwangbo K."/>
            <person name="Chung H."/>
            <person name="Yoo J."/>
            <person name="Kim K.Y."/>
            <person name="Sa T.M."/>
            <person name="Um Y."/>
            <person name="Madhaiyan M."/>
        </authorList>
    </citation>
    <scope>NUCLEOTIDE SEQUENCE [LARGE SCALE GENOMIC DNA]</scope>
    <source>
        <strain evidence="2 4">CBMB27</strain>
    </source>
</reference>
<feature type="compositionally biased region" description="Low complexity" evidence="1">
    <location>
        <begin position="45"/>
        <end position="62"/>
    </location>
</feature>
<feature type="region of interest" description="Disordered" evidence="1">
    <location>
        <begin position="39"/>
        <end position="62"/>
    </location>
</feature>
<organism evidence="3 5">
    <name type="scientific">Methylobacterium phyllosphaerae</name>
    <dbReference type="NCBI Taxonomy" id="418223"/>
    <lineage>
        <taxon>Bacteria</taxon>
        <taxon>Pseudomonadati</taxon>
        <taxon>Pseudomonadota</taxon>
        <taxon>Alphaproteobacteria</taxon>
        <taxon>Hyphomicrobiales</taxon>
        <taxon>Methylobacteriaceae</taxon>
        <taxon>Methylobacterium</taxon>
    </lineage>
</organism>
<sequence>MRQILWSVFDRALWAADTLDDILVQAALSFGAVAPFVAEPSGDPTLTTASGSEGSAATSDRA</sequence>
<dbReference type="AlphaFoldDB" id="A0AAE8HU02"/>
<proteinExistence type="predicted"/>
<name>A0AAE8HU02_9HYPH</name>
<evidence type="ECO:0000313" key="5">
    <source>
        <dbReference type="Proteomes" id="UP000199140"/>
    </source>
</evidence>
<evidence type="ECO:0000313" key="3">
    <source>
        <dbReference type="EMBL" id="SFH20276.1"/>
    </source>
</evidence>
<accession>A0AAE8HU02</accession>
<dbReference type="KEGG" id="mphy:MCBMB27_05217"/>
<dbReference type="EMBL" id="FOPK01000016">
    <property type="protein sequence ID" value="SFH20276.1"/>
    <property type="molecule type" value="Genomic_DNA"/>
</dbReference>
<keyword evidence="4" id="KW-1185">Reference proteome</keyword>
<evidence type="ECO:0000256" key="1">
    <source>
        <dbReference type="SAM" id="MobiDB-lite"/>
    </source>
</evidence>
<dbReference type="EMBL" id="CP015367">
    <property type="protein sequence ID" value="APT34508.1"/>
    <property type="molecule type" value="Genomic_DNA"/>
</dbReference>
<dbReference type="RefSeq" id="WP_075381571.1">
    <property type="nucleotide sequence ID" value="NZ_CP015367.1"/>
</dbReference>
<gene>
    <name evidence="2" type="ORF">MCBMB27_05217</name>
    <name evidence="3" type="ORF">SAMN05192567_11681</name>
</gene>
<dbReference type="Proteomes" id="UP000185487">
    <property type="component" value="Chromosome"/>
</dbReference>
<evidence type="ECO:0000313" key="2">
    <source>
        <dbReference type="EMBL" id="APT34508.1"/>
    </source>
</evidence>